<sequence>MLTVGPAGTAAAGKLRPAKPMPASAAKIKMRMEILFAFAQEDRVGL</sequence>
<keyword evidence="3" id="KW-1185">Reference proteome</keyword>
<evidence type="ECO:0000256" key="1">
    <source>
        <dbReference type="SAM" id="MobiDB-lite"/>
    </source>
</evidence>
<dbReference type="RefSeq" id="WP_167367885.1">
    <property type="nucleotide sequence ID" value="NZ_FOTK01000071.1"/>
</dbReference>
<dbReference type="Proteomes" id="UP000199048">
    <property type="component" value="Unassembled WGS sequence"/>
</dbReference>
<feature type="region of interest" description="Disordered" evidence="1">
    <location>
        <begin position="1"/>
        <end position="21"/>
    </location>
</feature>
<evidence type="ECO:0000313" key="2">
    <source>
        <dbReference type="EMBL" id="SFM88793.1"/>
    </source>
</evidence>
<accession>A0A1I4UJ97</accession>
<evidence type="ECO:0000313" key="3">
    <source>
        <dbReference type="Proteomes" id="UP000199048"/>
    </source>
</evidence>
<dbReference type="AlphaFoldDB" id="A0A1I4UJ97"/>
<proteinExistence type="predicted"/>
<reference evidence="3" key="1">
    <citation type="submission" date="2016-10" db="EMBL/GenBank/DDBJ databases">
        <authorList>
            <person name="Varghese N."/>
            <person name="Submissions S."/>
        </authorList>
    </citation>
    <scope>NUCLEOTIDE SEQUENCE [LARGE SCALE GENOMIC DNA]</scope>
    <source>
        <strain evidence="3">BL36</strain>
    </source>
</reference>
<dbReference type="EMBL" id="FOTK01000071">
    <property type="protein sequence ID" value="SFM88793.1"/>
    <property type="molecule type" value="Genomic_DNA"/>
</dbReference>
<organism evidence="2 3">
    <name type="scientific">Methylobacterium pseudosasicola</name>
    <dbReference type="NCBI Taxonomy" id="582667"/>
    <lineage>
        <taxon>Bacteria</taxon>
        <taxon>Pseudomonadati</taxon>
        <taxon>Pseudomonadota</taxon>
        <taxon>Alphaproteobacteria</taxon>
        <taxon>Hyphomicrobiales</taxon>
        <taxon>Methylobacteriaceae</taxon>
        <taxon>Methylobacterium</taxon>
    </lineage>
</organism>
<protein>
    <submittedName>
        <fullName evidence="2">Uncharacterized protein</fullName>
    </submittedName>
</protein>
<gene>
    <name evidence="2" type="ORF">SAMN05192568_107121</name>
</gene>
<name>A0A1I4UJ97_9HYPH</name>